<dbReference type="Gene3D" id="3.40.50.300">
    <property type="entry name" value="P-loop containing nucleotide triphosphate hydrolases"/>
    <property type="match status" value="1"/>
</dbReference>
<dbReference type="Gene3D" id="3.30.1510.10">
    <property type="entry name" value="Domain 2, N(10)-formyltetrahydrofolate synthetase"/>
    <property type="match status" value="1"/>
</dbReference>
<dbReference type="EC" id="6.3.4.3" evidence="8"/>
<proteinExistence type="inferred from homology"/>
<protein>
    <recommendedName>
        <fullName evidence="8">Formate--tetrahydrofolate ligase</fullName>
        <ecNumber evidence="8">6.3.4.3</ecNumber>
    </recommendedName>
    <alternativeName>
        <fullName evidence="8">Formyltetrahydrofolate synthetase</fullName>
        <shortName evidence="8">FHS</shortName>
        <shortName evidence="8">FTHFS</shortName>
    </alternativeName>
</protein>
<keyword evidence="3 8" id="KW-0436">Ligase</keyword>
<comment type="pathway">
    <text evidence="1 8">One-carbon metabolism; tetrahydrofolate interconversion.</text>
</comment>
<dbReference type="Proteomes" id="UP000039437">
    <property type="component" value="Unassembled WGS sequence"/>
</dbReference>
<dbReference type="PROSITE" id="PS00722">
    <property type="entry name" value="FTHFS_2"/>
    <property type="match status" value="1"/>
</dbReference>
<comment type="catalytic activity">
    <reaction evidence="6 8">
        <text>(6S)-5,6,7,8-tetrahydrofolate + formate + ATP = (6R)-10-formyltetrahydrofolate + ADP + phosphate</text>
        <dbReference type="Rhea" id="RHEA:20221"/>
        <dbReference type="ChEBI" id="CHEBI:15740"/>
        <dbReference type="ChEBI" id="CHEBI:30616"/>
        <dbReference type="ChEBI" id="CHEBI:43474"/>
        <dbReference type="ChEBI" id="CHEBI:57453"/>
        <dbReference type="ChEBI" id="CHEBI:195366"/>
        <dbReference type="ChEBI" id="CHEBI:456216"/>
        <dbReference type="EC" id="6.3.4.3"/>
    </reaction>
</comment>
<evidence type="ECO:0000313" key="10">
    <source>
        <dbReference type="Proteomes" id="UP000039437"/>
    </source>
</evidence>
<dbReference type="PROSITE" id="PS00721">
    <property type="entry name" value="FTHFS_1"/>
    <property type="match status" value="1"/>
</dbReference>
<dbReference type="InterPro" id="IPR000559">
    <property type="entry name" value="Formate_THF_ligase"/>
</dbReference>
<evidence type="ECO:0000256" key="1">
    <source>
        <dbReference type="ARBA" id="ARBA00004777"/>
    </source>
</evidence>
<evidence type="ECO:0000256" key="2">
    <source>
        <dbReference type="ARBA" id="ARBA00022563"/>
    </source>
</evidence>
<dbReference type="GO" id="GO:0005524">
    <property type="term" value="F:ATP binding"/>
    <property type="evidence" value="ECO:0007669"/>
    <property type="project" value="UniProtKB-UniRule"/>
</dbReference>
<feature type="binding site" evidence="8">
    <location>
        <begin position="91"/>
        <end position="98"/>
    </location>
    <ligand>
        <name>ATP</name>
        <dbReference type="ChEBI" id="CHEBI:30616"/>
    </ligand>
</feature>
<accession>A0A0U1MN01</accession>
<dbReference type="NCBIfam" id="NF010030">
    <property type="entry name" value="PRK13505.1"/>
    <property type="match status" value="1"/>
</dbReference>
<dbReference type="FunFam" id="3.30.1510.10:FF:000001">
    <property type="entry name" value="Formate--tetrahydrofolate ligase"/>
    <property type="match status" value="1"/>
</dbReference>
<name>A0A0U1MN01_STAAU</name>
<evidence type="ECO:0000256" key="5">
    <source>
        <dbReference type="ARBA" id="ARBA00022840"/>
    </source>
</evidence>
<dbReference type="Gene3D" id="3.10.410.10">
    <property type="entry name" value="Formyltetrahydrofolate synthetase, domain 3"/>
    <property type="match status" value="1"/>
</dbReference>
<evidence type="ECO:0000256" key="4">
    <source>
        <dbReference type="ARBA" id="ARBA00022741"/>
    </source>
</evidence>
<dbReference type="UniPathway" id="UPA00193"/>
<keyword evidence="4 8" id="KW-0547">Nucleotide-binding</keyword>
<dbReference type="SUPFAM" id="SSF52540">
    <property type="entry name" value="P-loop containing nucleoside triphosphate hydrolases"/>
    <property type="match status" value="1"/>
</dbReference>
<gene>
    <name evidence="8 9" type="primary">fhs</name>
    <name evidence="9" type="ORF">BN1321_260364</name>
</gene>
<dbReference type="CDD" id="cd00477">
    <property type="entry name" value="FTHFS"/>
    <property type="match status" value="1"/>
</dbReference>
<dbReference type="HAMAP" id="MF_01543">
    <property type="entry name" value="FTHFS"/>
    <property type="match status" value="1"/>
</dbReference>
<dbReference type="InterPro" id="IPR027417">
    <property type="entry name" value="P-loop_NTPase"/>
</dbReference>
<evidence type="ECO:0000313" key="9">
    <source>
        <dbReference type="EMBL" id="CRI12834.1"/>
    </source>
</evidence>
<dbReference type="GO" id="GO:0004329">
    <property type="term" value="F:formate-tetrahydrofolate ligase activity"/>
    <property type="evidence" value="ECO:0007669"/>
    <property type="project" value="UniProtKB-UniRule"/>
</dbReference>
<dbReference type="FunFam" id="3.10.410.10:FF:000001">
    <property type="entry name" value="Putative formate--tetrahydrofolate ligase"/>
    <property type="match status" value="1"/>
</dbReference>
<sequence>MNVSKNFLATTYIFKMHKLNKKGRKKLTHLSDLDIANQSTLQPIKDIAASVGISEDALEPYGHYKAKIDINKITPRENKGKVVLVTAMSPTPAGEGKSTVTVGLADAFHELNKNVMVALREPALGPTFGIKGGATGGGYAQVLPMEDINLHFNGDFHAITTANNALSAFIDNHIHQGNELGIDQRRIEWKRVLDMNDRALRHVNVGLGGPTNGVPREDGFNITVASEIMAILCLSRSIKDLKDKISRITIGYTRDRKPVTVADLKVQGALAMILKDAIKPNLVQSIEGTPALVHGGPFANIAHGCNSILATETARDLADIVVTEAGFGSDLGAEKFMDIKAREAGFDPAAVVVVATIRALKMHGGVAKDNLKEENVEAVKAGIVNLERHVNNIKKFGVEPVVAINAFIHDTDAEVEYVKSWAKENNVRIALTEVWEKGGKGGVDLANEVLEVIDQPNSFKPLYELELPLEQKIEKIVTEIYGGSKVTFSNKAQKQLKQFKENGWDNYPVCMAKTQYSFSDDQTLLGAPSGFEITIRELEAKTGAGFIVALTGAIMTMPGLPKKPAALNMDVTDDGHAIGLF</sequence>
<evidence type="ECO:0000256" key="6">
    <source>
        <dbReference type="ARBA" id="ARBA00049033"/>
    </source>
</evidence>
<comment type="similarity">
    <text evidence="7 8">Belongs to the formate--tetrahydrofolate ligase family.</text>
</comment>
<dbReference type="Pfam" id="PF01268">
    <property type="entry name" value="FTHFS"/>
    <property type="match status" value="1"/>
</dbReference>
<evidence type="ECO:0000256" key="3">
    <source>
        <dbReference type="ARBA" id="ARBA00022598"/>
    </source>
</evidence>
<dbReference type="InterPro" id="IPR020628">
    <property type="entry name" value="Formate_THF_ligase_CS"/>
</dbReference>
<keyword evidence="2 8" id="KW-0554">One-carbon metabolism</keyword>
<dbReference type="EMBL" id="CVOQ01000019">
    <property type="protein sequence ID" value="CRI12834.1"/>
    <property type="molecule type" value="Genomic_DNA"/>
</dbReference>
<reference evidence="9 10" key="1">
    <citation type="submission" date="2015-04" db="EMBL/GenBank/DDBJ databases">
        <authorList>
            <person name="Syromyatnikov M.Y."/>
            <person name="Popov V.N."/>
        </authorList>
    </citation>
    <scope>NUCLEOTIDE SEQUENCE [LARGE SCALE GENOMIC DNA]</scope>
    <source>
        <strain evidence="9 10">AH1</strain>
    </source>
</reference>
<evidence type="ECO:0000256" key="8">
    <source>
        <dbReference type="HAMAP-Rule" id="MF_01543"/>
    </source>
</evidence>
<organism evidence="9 10">
    <name type="scientific">Staphylococcus aureus</name>
    <dbReference type="NCBI Taxonomy" id="1280"/>
    <lineage>
        <taxon>Bacteria</taxon>
        <taxon>Bacillati</taxon>
        <taxon>Bacillota</taxon>
        <taxon>Bacilli</taxon>
        <taxon>Bacillales</taxon>
        <taxon>Staphylococcaceae</taxon>
        <taxon>Staphylococcus</taxon>
    </lineage>
</organism>
<keyword evidence="5 8" id="KW-0067">ATP-binding</keyword>
<dbReference type="GO" id="GO:0035999">
    <property type="term" value="P:tetrahydrofolate interconversion"/>
    <property type="evidence" value="ECO:0007669"/>
    <property type="project" value="UniProtKB-UniRule"/>
</dbReference>
<evidence type="ECO:0000256" key="7">
    <source>
        <dbReference type="ARBA" id="ARBA00061363"/>
    </source>
</evidence>
<dbReference type="AlphaFoldDB" id="A0A0U1MN01"/>